<proteinExistence type="predicted"/>
<dbReference type="PROSITE" id="PS50943">
    <property type="entry name" value="HTH_CROC1"/>
    <property type="match status" value="1"/>
</dbReference>
<dbReference type="EMBL" id="ACKP02000044">
    <property type="protein sequence ID" value="EEX76727.1"/>
    <property type="molecule type" value="Genomic_DNA"/>
</dbReference>
<dbReference type="Proteomes" id="UP000011124">
    <property type="component" value="Chromosome"/>
</dbReference>
<dbReference type="GO" id="GO:0005829">
    <property type="term" value="C:cytosol"/>
    <property type="evidence" value="ECO:0007669"/>
    <property type="project" value="TreeGrafter"/>
</dbReference>
<feature type="domain" description="HTH cro/C1-type" evidence="2">
    <location>
        <begin position="34"/>
        <end position="88"/>
    </location>
</feature>
<dbReference type="EMBL" id="CP002637">
    <property type="protein sequence ID" value="AEB99661.1"/>
    <property type="molecule type" value="Genomic_DNA"/>
</dbReference>
<dbReference type="InterPro" id="IPR010982">
    <property type="entry name" value="Lambda_DNA-bd_dom_sf"/>
</dbReference>
<dbReference type="HOGENOM" id="CLU_066192_18_1_9"/>
<dbReference type="AlphaFoldDB" id="C9LWH9"/>
<sequence length="90" mass="10305">MDDLDRYIAEQMKDPAFREEHERTRLEFALTELLITARMEQDLTQKELAEKSGVRQSNISRIEKGQAVPSLVTLDKIAKALGKEVQVSFV</sequence>
<dbReference type="PANTHER" id="PTHR46797">
    <property type="entry name" value="HTH-TYPE TRANSCRIPTIONAL REGULATOR"/>
    <property type="match status" value="1"/>
</dbReference>
<dbReference type="Gene3D" id="1.10.260.40">
    <property type="entry name" value="lambda repressor-like DNA-binding domains"/>
    <property type="match status" value="1"/>
</dbReference>
<dbReference type="SUPFAM" id="SSF47413">
    <property type="entry name" value="lambda repressor-like DNA-binding domains"/>
    <property type="match status" value="1"/>
</dbReference>
<evidence type="ECO:0000256" key="1">
    <source>
        <dbReference type="ARBA" id="ARBA00023125"/>
    </source>
</evidence>
<dbReference type="Pfam" id="PF01381">
    <property type="entry name" value="HTH_3"/>
    <property type="match status" value="1"/>
</dbReference>
<accession>C9LWH9</accession>
<dbReference type="CDD" id="cd00093">
    <property type="entry name" value="HTH_XRE"/>
    <property type="match status" value="1"/>
</dbReference>
<reference evidence="3 6" key="2">
    <citation type="submission" date="2011-04" db="EMBL/GenBank/DDBJ databases">
        <title>The complete genome of Selenomonas sputigena DSM 20758.</title>
        <authorList>
            <consortium name="US DOE Joint Genome Institute (JGI-PGF)"/>
            <person name="Lucas S."/>
            <person name="Copeland A."/>
            <person name="Lapidus A."/>
            <person name="Bruce D."/>
            <person name="Goodwin L."/>
            <person name="Pitluck S."/>
            <person name="Peters L."/>
            <person name="Kyrpides N."/>
            <person name="Mavromatis K."/>
            <person name="Ivanova N."/>
            <person name="Ovchinnikova G."/>
            <person name="Teshima H."/>
            <person name="Detter J.C."/>
            <person name="Tapia R."/>
            <person name="Han C."/>
            <person name="Land M."/>
            <person name="Hauser L."/>
            <person name="Markowitz V."/>
            <person name="Cheng J.-F."/>
            <person name="Hugenholtz P."/>
            <person name="Woyke T."/>
            <person name="Wu D."/>
            <person name="Gronow S."/>
            <person name="Wellnitz S."/>
            <person name="Schneider S."/>
            <person name="Klenk H.-P."/>
            <person name="Eisen J.A."/>
        </authorList>
    </citation>
    <scope>NUCLEOTIDE SEQUENCE [LARGE SCALE GENOMIC DNA]</scope>
    <source>
        <strain evidence="3">ATCC 35185</strain>
        <strain evidence="6">ATCC 35185 / DSM 20758 / VPI D19B-28</strain>
    </source>
</reference>
<dbReference type="GO" id="GO:0003677">
    <property type="term" value="F:DNA binding"/>
    <property type="evidence" value="ECO:0007669"/>
    <property type="project" value="UniProtKB-KW"/>
</dbReference>
<dbReference type="OrthoDB" id="428540at2"/>
<evidence type="ECO:0000313" key="4">
    <source>
        <dbReference type="EMBL" id="EEX76727.1"/>
    </source>
</evidence>
<reference evidence="4 5" key="1">
    <citation type="submission" date="2009-09" db="EMBL/GenBank/DDBJ databases">
        <authorList>
            <person name="Weinstock G."/>
            <person name="Sodergren E."/>
            <person name="Clifton S."/>
            <person name="Fulton L."/>
            <person name="Fulton B."/>
            <person name="Courtney L."/>
            <person name="Fronick C."/>
            <person name="Harrison M."/>
            <person name="Strong C."/>
            <person name="Farmer C."/>
            <person name="Delahaunty K."/>
            <person name="Markovic C."/>
            <person name="Hall O."/>
            <person name="Minx P."/>
            <person name="Tomlinson C."/>
            <person name="Mitreva M."/>
            <person name="Nelson J."/>
            <person name="Hou S."/>
            <person name="Wollam A."/>
            <person name="Pepin K.H."/>
            <person name="Johnson M."/>
            <person name="Bhonagiri V."/>
            <person name="Nash W.E."/>
            <person name="Warren W."/>
            <person name="Chinwalla A."/>
            <person name="Mardis E.R."/>
            <person name="Wilson R.K."/>
        </authorList>
    </citation>
    <scope>NUCLEOTIDE SEQUENCE [LARGE SCALE GENOMIC DNA]</scope>
    <source>
        <strain evidence="4">ATCC 35185</strain>
        <strain evidence="5">ATCC 35185 / DSM 20758 / VPI D19B-28</strain>
    </source>
</reference>
<name>C9LWH9_SELS3</name>
<dbReference type="GO" id="GO:0003700">
    <property type="term" value="F:DNA-binding transcription factor activity"/>
    <property type="evidence" value="ECO:0007669"/>
    <property type="project" value="TreeGrafter"/>
</dbReference>
<dbReference type="eggNOG" id="COG3620">
    <property type="taxonomic scope" value="Bacteria"/>
</dbReference>
<dbReference type="SMART" id="SM00530">
    <property type="entry name" value="HTH_XRE"/>
    <property type="match status" value="1"/>
</dbReference>
<evidence type="ECO:0000313" key="6">
    <source>
        <dbReference type="Proteomes" id="UP000011124"/>
    </source>
</evidence>
<keyword evidence="6" id="KW-1185">Reference proteome</keyword>
<dbReference type="InterPro" id="IPR001387">
    <property type="entry name" value="Cro/C1-type_HTH"/>
</dbReference>
<dbReference type="KEGG" id="ssg:Selsp_0693"/>
<dbReference type="PANTHER" id="PTHR46797:SF1">
    <property type="entry name" value="METHYLPHOSPHONATE SYNTHASE"/>
    <property type="match status" value="1"/>
</dbReference>
<organism evidence="4 5">
    <name type="scientific">Selenomonas sputigena (strain ATCC 35185 / DSM 20758 / CCUG 44933 / VPI D19B-28)</name>
    <dbReference type="NCBI Taxonomy" id="546271"/>
    <lineage>
        <taxon>Bacteria</taxon>
        <taxon>Bacillati</taxon>
        <taxon>Bacillota</taxon>
        <taxon>Negativicutes</taxon>
        <taxon>Selenomonadales</taxon>
        <taxon>Selenomonadaceae</taxon>
        <taxon>Selenomonas</taxon>
    </lineage>
</organism>
<gene>
    <name evidence="3" type="ordered locus">Selsp_0693</name>
    <name evidence="4" type="ORF">SELSPUOL_01833</name>
</gene>
<evidence type="ECO:0000313" key="3">
    <source>
        <dbReference type="EMBL" id="AEB99661.1"/>
    </source>
</evidence>
<dbReference type="STRING" id="546271.Selsp_0693"/>
<dbReference type="InterPro" id="IPR050807">
    <property type="entry name" value="TransReg_Diox_bact_type"/>
</dbReference>
<protein>
    <submittedName>
        <fullName evidence="4">DNA-binding helix-turn-helix protein</fullName>
    </submittedName>
    <submittedName>
        <fullName evidence="3">Helix-turn-helix domain protein</fullName>
    </submittedName>
</protein>
<evidence type="ECO:0000259" key="2">
    <source>
        <dbReference type="PROSITE" id="PS50943"/>
    </source>
</evidence>
<keyword evidence="1 4" id="KW-0238">DNA-binding</keyword>
<evidence type="ECO:0000313" key="5">
    <source>
        <dbReference type="Proteomes" id="UP000003505"/>
    </source>
</evidence>
<dbReference type="RefSeq" id="WP_006193136.1">
    <property type="nucleotide sequence ID" value="NC_015437.1"/>
</dbReference>
<dbReference type="Proteomes" id="UP000003505">
    <property type="component" value="Unassembled WGS sequence"/>
</dbReference>